<reference evidence="3" key="1">
    <citation type="submission" date="2012-08" db="EMBL/GenBank/DDBJ databases">
        <title>The Genome Sequence of Wuchereria bancrofti.</title>
        <authorList>
            <person name="Nutman T.B."/>
            <person name="Fink D.L."/>
            <person name="Russ C."/>
            <person name="Young S."/>
            <person name="Zeng Q."/>
            <person name="Koehrsen M."/>
            <person name="Alvarado L."/>
            <person name="Berlin A."/>
            <person name="Chapman S.B."/>
            <person name="Chen Z."/>
            <person name="Freedman E."/>
            <person name="Gellesch M."/>
            <person name="Goldberg J."/>
            <person name="Griggs A."/>
            <person name="Gujja S."/>
            <person name="Heilman E.R."/>
            <person name="Heiman D."/>
            <person name="Hepburn T."/>
            <person name="Howarth C."/>
            <person name="Jen D."/>
            <person name="Larson L."/>
            <person name="Lewis B."/>
            <person name="Mehta T."/>
            <person name="Park D."/>
            <person name="Pearson M."/>
            <person name="Roberts A."/>
            <person name="Saif S."/>
            <person name="Shea T."/>
            <person name="Shenoy N."/>
            <person name="Sisk P."/>
            <person name="Stolte C."/>
            <person name="Sykes S."/>
            <person name="Walk T."/>
            <person name="White J."/>
            <person name="Yandava C."/>
            <person name="Haas B."/>
            <person name="Henn M.R."/>
            <person name="Nusbaum C."/>
            <person name="Birren B."/>
        </authorList>
    </citation>
    <scope>NUCLEOTIDE SEQUENCE [LARGE SCALE GENOMIC DNA]</scope>
    <source>
        <strain evidence="3">NA</strain>
    </source>
</reference>
<dbReference type="Proteomes" id="UP000004810">
    <property type="component" value="Unassembled WGS sequence"/>
</dbReference>
<feature type="region of interest" description="Disordered" evidence="1">
    <location>
        <begin position="75"/>
        <end position="100"/>
    </location>
</feature>
<feature type="compositionally biased region" description="Basic and acidic residues" evidence="1">
    <location>
        <begin position="47"/>
        <end position="58"/>
    </location>
</feature>
<feature type="region of interest" description="Disordered" evidence="1">
    <location>
        <begin position="1"/>
        <end position="59"/>
    </location>
</feature>
<evidence type="ECO:0000313" key="2">
    <source>
        <dbReference type="EMBL" id="EJW88428.1"/>
    </source>
</evidence>
<dbReference type="AlphaFoldDB" id="J9F1Q7"/>
<sequence length="130" mass="15024">MERRGLKNTPFIPSAVPTSSLSKEESSLENDGLSQLSNGENDCWVSGEKKERKRDGMNGKKGFFLMSKWGKICGKRKKADDNNGDDNDDDDNDDDDDDDYIDIIGKVKTERERERERVKMMSFWFRLKFS</sequence>
<name>J9F1Q7_WUCBA</name>
<protein>
    <submittedName>
        <fullName evidence="2">Uncharacterized protein</fullName>
    </submittedName>
</protein>
<gene>
    <name evidence="2" type="ORF">WUBG_00660</name>
</gene>
<accession>J9F1Q7</accession>
<comment type="caution">
    <text evidence="2">The sequence shown here is derived from an EMBL/GenBank/DDBJ whole genome shotgun (WGS) entry which is preliminary data.</text>
</comment>
<proteinExistence type="predicted"/>
<organism evidence="2 3">
    <name type="scientific">Wuchereria bancrofti</name>
    <dbReference type="NCBI Taxonomy" id="6293"/>
    <lineage>
        <taxon>Eukaryota</taxon>
        <taxon>Metazoa</taxon>
        <taxon>Ecdysozoa</taxon>
        <taxon>Nematoda</taxon>
        <taxon>Chromadorea</taxon>
        <taxon>Rhabditida</taxon>
        <taxon>Spirurina</taxon>
        <taxon>Spiruromorpha</taxon>
        <taxon>Filarioidea</taxon>
        <taxon>Onchocercidae</taxon>
        <taxon>Wuchereria</taxon>
    </lineage>
</organism>
<evidence type="ECO:0000313" key="3">
    <source>
        <dbReference type="Proteomes" id="UP000004810"/>
    </source>
</evidence>
<dbReference type="EMBL" id="ADBV01000118">
    <property type="protein sequence ID" value="EJW88428.1"/>
    <property type="molecule type" value="Genomic_DNA"/>
</dbReference>
<evidence type="ECO:0000256" key="1">
    <source>
        <dbReference type="SAM" id="MobiDB-lite"/>
    </source>
</evidence>
<feature type="compositionally biased region" description="Acidic residues" evidence="1">
    <location>
        <begin position="82"/>
        <end position="100"/>
    </location>
</feature>